<evidence type="ECO:0000256" key="4">
    <source>
        <dbReference type="ARBA" id="ARBA00046458"/>
    </source>
</evidence>
<protein>
    <recommendedName>
        <fullName evidence="1">B-cell receptor CD22</fullName>
    </recommendedName>
    <alternativeName>
        <fullName evidence="2">Sialic acid-binding Ig-like lectin 2</fullName>
    </alternativeName>
</protein>
<dbReference type="Proteomes" id="UP000504632">
    <property type="component" value="Chromosome 8"/>
</dbReference>
<dbReference type="SMART" id="SM00408">
    <property type="entry name" value="IGc2"/>
    <property type="match status" value="8"/>
</dbReference>
<keyword evidence="6" id="KW-0472">Membrane</keyword>
<feature type="signal peptide" evidence="7">
    <location>
        <begin position="1"/>
        <end position="22"/>
    </location>
</feature>
<dbReference type="CDD" id="cd00096">
    <property type="entry name" value="Ig"/>
    <property type="match status" value="2"/>
</dbReference>
<dbReference type="GO" id="GO:0016020">
    <property type="term" value="C:membrane"/>
    <property type="evidence" value="ECO:0007669"/>
    <property type="project" value="InterPro"/>
</dbReference>
<dbReference type="InterPro" id="IPR003989">
    <property type="entry name" value="VCAM-1"/>
</dbReference>
<organism evidence="9 10">
    <name type="scientific">Chanos chanos</name>
    <name type="common">Milkfish</name>
    <name type="synonym">Mugil chanos</name>
    <dbReference type="NCBI Taxonomy" id="29144"/>
    <lineage>
        <taxon>Eukaryota</taxon>
        <taxon>Metazoa</taxon>
        <taxon>Chordata</taxon>
        <taxon>Craniata</taxon>
        <taxon>Vertebrata</taxon>
        <taxon>Euteleostomi</taxon>
        <taxon>Actinopterygii</taxon>
        <taxon>Neopterygii</taxon>
        <taxon>Teleostei</taxon>
        <taxon>Ostariophysi</taxon>
        <taxon>Gonorynchiformes</taxon>
        <taxon>Chanidae</taxon>
        <taxon>Chanos</taxon>
    </lineage>
</organism>
<evidence type="ECO:0000256" key="7">
    <source>
        <dbReference type="SAM" id="SignalP"/>
    </source>
</evidence>
<gene>
    <name evidence="10" type="primary">LOC115819332</name>
</gene>
<feature type="chain" id="PRO_5026956062" description="B-cell receptor CD22" evidence="7">
    <location>
        <begin position="23"/>
        <end position="1238"/>
    </location>
</feature>
<dbReference type="Pfam" id="PF13927">
    <property type="entry name" value="Ig_3"/>
    <property type="match status" value="3"/>
</dbReference>
<keyword evidence="9" id="KW-1185">Reference proteome</keyword>
<keyword evidence="6" id="KW-0812">Transmembrane</keyword>
<feature type="compositionally biased region" description="Polar residues" evidence="5">
    <location>
        <begin position="1209"/>
        <end position="1226"/>
    </location>
</feature>
<dbReference type="Pfam" id="PF24518">
    <property type="entry name" value="Ig_CD22"/>
    <property type="match status" value="1"/>
</dbReference>
<feature type="domain" description="Ig-like" evidence="8">
    <location>
        <begin position="1073"/>
        <end position="1156"/>
    </location>
</feature>
<proteinExistence type="predicted"/>
<dbReference type="OrthoDB" id="10039395at2759"/>
<feature type="domain" description="Ig-like" evidence="8">
    <location>
        <begin position="502"/>
        <end position="588"/>
    </location>
</feature>
<feature type="domain" description="Ig-like" evidence="8">
    <location>
        <begin position="593"/>
        <end position="674"/>
    </location>
</feature>
<dbReference type="InterPro" id="IPR003599">
    <property type="entry name" value="Ig_sub"/>
</dbReference>
<evidence type="ECO:0000313" key="10">
    <source>
        <dbReference type="RefSeq" id="XP_030638756.1"/>
    </source>
</evidence>
<dbReference type="Pfam" id="PF13895">
    <property type="entry name" value="Ig_2"/>
    <property type="match status" value="4"/>
</dbReference>
<dbReference type="SMART" id="SM00409">
    <property type="entry name" value="IG"/>
    <property type="match status" value="10"/>
</dbReference>
<dbReference type="InterPro" id="IPR013783">
    <property type="entry name" value="Ig-like_fold"/>
</dbReference>
<feature type="region of interest" description="Disordered" evidence="5">
    <location>
        <begin position="1192"/>
        <end position="1238"/>
    </location>
</feature>
<evidence type="ECO:0000256" key="1">
    <source>
        <dbReference type="ARBA" id="ARBA00040106"/>
    </source>
</evidence>
<dbReference type="InterPro" id="IPR036179">
    <property type="entry name" value="Ig-like_dom_sf"/>
</dbReference>
<evidence type="ECO:0000313" key="9">
    <source>
        <dbReference type="Proteomes" id="UP000504632"/>
    </source>
</evidence>
<dbReference type="RefSeq" id="XP_030638756.1">
    <property type="nucleotide sequence ID" value="XM_030782896.1"/>
</dbReference>
<feature type="domain" description="Ig-like" evidence="8">
    <location>
        <begin position="971"/>
        <end position="1068"/>
    </location>
</feature>
<dbReference type="GeneID" id="115819332"/>
<dbReference type="InterPro" id="IPR003598">
    <property type="entry name" value="Ig_sub2"/>
</dbReference>
<dbReference type="Gene3D" id="2.60.40.10">
    <property type="entry name" value="Immunoglobulins"/>
    <property type="match status" value="13"/>
</dbReference>
<dbReference type="PROSITE" id="PS50835">
    <property type="entry name" value="IG_LIKE"/>
    <property type="match status" value="7"/>
</dbReference>
<feature type="domain" description="Ig-like" evidence="8">
    <location>
        <begin position="409"/>
        <end position="497"/>
    </location>
</feature>
<dbReference type="GO" id="GO:0098609">
    <property type="term" value="P:cell-cell adhesion"/>
    <property type="evidence" value="ECO:0007669"/>
    <property type="project" value="InterPro"/>
</dbReference>
<dbReference type="PANTHER" id="PTHR46013">
    <property type="entry name" value="VASCULAR CELL ADHESION MOLECULE 1"/>
    <property type="match status" value="1"/>
</dbReference>
<comment type="function">
    <text evidence="3">Most highly expressed siglec (sialic acid-binding immunoglobulin-like lectin) on B-cells that plays a role in various aspects of B-cell biology including differentiation, antigen presentation, and trafficking to bone marrow. Binds to alpha 2,6-linked sialic acid residues of surface molecules such as CD22 itself, CD45 and IgM in a cis configuration. Can also bind to ligands on other cells as an adhesion molecule in a trans configuration. Acts as an inhibitory coreceptor on the surface of B-cells and inhibits B-cell receptor induced signaling, characterized by inhibition of the calcium mobilization and cellular activation. Mechanistically, the immunoreceptor tyrosine-based inhibitory motif domain is phosphorylated by the Src kinase LYN, which in turn leads to the recruitment of the protein tyrosine phosphatase 1/PTPN6, leading to the negative regulation of BCR signaling. If this negative signaling from is of sufficient strength, apoptosis of the B-cell can be induced.</text>
</comment>
<feature type="transmembrane region" description="Helical" evidence="6">
    <location>
        <begin position="1165"/>
        <end position="1187"/>
    </location>
</feature>
<evidence type="ECO:0000256" key="6">
    <source>
        <dbReference type="SAM" id="Phobius"/>
    </source>
</evidence>
<comment type="subunit">
    <text evidence="4">Predominantly monomer of isoform CD22-beta. Also found as heterodimer of isoform CD22-beta and a shorter isoform. Interacts with PTPN6/SHP-1, LYN, SYK, PIK3R1/PIK3R2 and PLCG1 upon phosphorylation. Interacts with GRB2, INPP5D and SHC1 upon phosphorylation. May form a complex with INPP5D/SHIP, GRB2 and SHC1.</text>
</comment>
<evidence type="ECO:0000259" key="8">
    <source>
        <dbReference type="PROSITE" id="PS50835"/>
    </source>
</evidence>
<dbReference type="PANTHER" id="PTHR46013:SF4">
    <property type="entry name" value="B-CELL RECEPTOR CD22-RELATED"/>
    <property type="match status" value="1"/>
</dbReference>
<reference evidence="10" key="1">
    <citation type="submission" date="2025-08" db="UniProtKB">
        <authorList>
            <consortium name="RefSeq"/>
        </authorList>
    </citation>
    <scope>IDENTIFICATION</scope>
</reference>
<dbReference type="SUPFAM" id="SSF48726">
    <property type="entry name" value="Immunoglobulin"/>
    <property type="match status" value="11"/>
</dbReference>
<evidence type="ECO:0000256" key="5">
    <source>
        <dbReference type="SAM" id="MobiDB-lite"/>
    </source>
</evidence>
<keyword evidence="7" id="KW-0732">Signal</keyword>
<feature type="domain" description="Ig-like" evidence="8">
    <location>
        <begin position="123"/>
        <end position="196"/>
    </location>
</feature>
<feature type="domain" description="Ig-like" evidence="8">
    <location>
        <begin position="316"/>
        <end position="404"/>
    </location>
</feature>
<dbReference type="AlphaFoldDB" id="A0A6J2W5V6"/>
<sequence length="1238" mass="139282">MYLRAVAVVHAVLLWFSPDVVSQNGWSVTYTSQSICALKDSSVDISCSYTHPRGHRVTQTYWHKELDIVDLKQRQEYNGRVEYIDSDKSGHTLRIKHLRESDSAKYKFRFITDEGQWKYSGNPVTLSVTDLQVTVTPDTVREGQRVTLTCYTTCTLSNNPTYIWYKNNQPVTNKHTNILYLDSVSSEDTDSYSCAVKGYENLCSSSICLYNKDCWSVNYSERRICALKGSSVDIPCTYTHPTGYTVTKTFWFNKWAKKVEPEDLSHSTDYQGRVEYFRKNENECNMRIRALRESDSKEYRFRFITNIPKGTFTGFPGVFLNLTDLQVTGTPDTLTEGQRVTLTCYTTCTLSNNPTYIWYKNRQPVTNRNTNVLYLDSVSSEDAGRYSCAIRDHENLPSPVKTLSVRYAPKNMRVSVSPSGEIMEGSSVTLACSSDANPPVHKYTWYKKNGKEDVSLYSIFTGDQLVFTAVKCEDTGEYYCKAQNDIGTGQSQIQQLNVKYSPRNVRLSVSPSGEIVEGSSVTLTCSSDANPPVHTYTWYKKSGDQFVFLRRTGVECVFTAVQSEDIGQYYCTAKNGIGIGQSQTEQLNVKYSPRNVKVSVSPPGEIVEGSSVTLTCSSDANPPVHTYSWYKNNGAGTPLIGSGQNYSITNISSEDSGQYYCEAENEVGVQVSVTFPLNILYSPKNMRVSVSQSPGEIVEDSSVTLTCSSDANPPVHNYTGYKIRDDKTTQADSDPVYDDVSAVAMTSDPTQRVNTDDQDDVHYASVQFSCSKREEVSLYSTTQHQQPDKQEEDVQYATVNFSRASAATHRHNPTLYQNMFNTGTDVYIPCTYTVNGYPVQSKEWYRTQISGGWDRDLRTDPEYKTRVEYDDWNCGLRIRSLRLSDSGYWVEPTDLSLDEDYEGRVEFRGDKKSDCTLRIRDLSESDAQNYKFRFLTNQEGGKYSGASGVSPLGEIVEGSSVTLTCSSDTYPPVHTYTWYKKNVLYQDYLQVTVSPDTVREGQRVTLTCYTTCTLSNNPSYIWYKNRQHVTNKHTNILFLDSVSSADAGRYSCAIRNHENLPSPVKTLSVRYAPKNMRVSVSPSGEIVEGSSVTLTCSSDANPPVHTYTWYKIRDDQTSQAGSEKNLNLTLTHETSGHYYCEAQNQIGVQKSTVILVELPGKLRTVLFAVIGVSVAVVVTVVITGLLWGRKRKSSSRENTGSPESHRQSVKNSSSEMYTALQRTAQDSEYETLQRRESP</sequence>
<dbReference type="PRINTS" id="PR01474">
    <property type="entry name" value="VCAM1"/>
</dbReference>
<evidence type="ECO:0000256" key="2">
    <source>
        <dbReference type="ARBA" id="ARBA00041781"/>
    </source>
</evidence>
<evidence type="ECO:0000256" key="3">
    <source>
        <dbReference type="ARBA" id="ARBA00045430"/>
    </source>
</evidence>
<dbReference type="InterPro" id="IPR007110">
    <property type="entry name" value="Ig-like_dom"/>
</dbReference>
<accession>A0A6J2W5V6</accession>
<dbReference type="InterPro" id="IPR056386">
    <property type="entry name" value="Ig_CD22"/>
</dbReference>
<name>A0A6J2W5V6_CHACN</name>
<keyword evidence="6" id="KW-1133">Transmembrane helix</keyword>
<dbReference type="InParanoid" id="A0A6J2W5V6"/>